<comment type="caution">
    <text evidence="2">The sequence shown here is derived from an EMBL/GenBank/DDBJ whole genome shotgun (WGS) entry which is preliminary data.</text>
</comment>
<protein>
    <submittedName>
        <fullName evidence="2">F5/8 type C domain-containing protein</fullName>
    </submittedName>
</protein>
<evidence type="ECO:0000313" key="3">
    <source>
        <dbReference type="Proteomes" id="UP001295462"/>
    </source>
</evidence>
<feature type="domain" description="F5/8 type C" evidence="1">
    <location>
        <begin position="271"/>
        <end position="416"/>
    </location>
</feature>
<evidence type="ECO:0000313" key="2">
    <source>
        <dbReference type="EMBL" id="CAH1596166.1"/>
    </source>
</evidence>
<dbReference type="SUPFAM" id="SSF49785">
    <property type="entry name" value="Galactose-binding domain-like"/>
    <property type="match status" value="2"/>
</dbReference>
<accession>A0AAU9QNF6</accession>
<dbReference type="AlphaFoldDB" id="A0AAU9QNF6"/>
<dbReference type="PROSITE" id="PS50022">
    <property type="entry name" value="FA58C_3"/>
    <property type="match status" value="1"/>
</dbReference>
<gene>
    <name evidence="2" type="ORF">THF1A12_30249</name>
</gene>
<dbReference type="PANTHER" id="PTHR33321">
    <property type="match status" value="1"/>
</dbReference>
<dbReference type="PANTHER" id="PTHR33321:SF12">
    <property type="entry name" value="PLANT BASIC SECRETORY PROTEIN (BSP) FAMILY PROTEIN"/>
    <property type="match status" value="1"/>
</dbReference>
<dbReference type="EMBL" id="CAKMUD010000083">
    <property type="protein sequence ID" value="CAH1596166.1"/>
    <property type="molecule type" value="Genomic_DNA"/>
</dbReference>
<evidence type="ECO:0000259" key="1">
    <source>
        <dbReference type="PROSITE" id="PS50022"/>
    </source>
</evidence>
<dbReference type="Gene3D" id="2.60.120.260">
    <property type="entry name" value="Galactose-binding domain-like"/>
    <property type="match status" value="2"/>
</dbReference>
<dbReference type="InterPro" id="IPR007541">
    <property type="entry name" value="Uncharacterised_BSP"/>
</dbReference>
<proteinExistence type="predicted"/>
<dbReference type="Proteomes" id="UP001295462">
    <property type="component" value="Unassembled WGS sequence"/>
</dbReference>
<dbReference type="RefSeq" id="WP_409589523.1">
    <property type="nucleotide sequence ID" value="NZ_CAKMTZ010000088.1"/>
</dbReference>
<dbReference type="Pfam" id="PF00754">
    <property type="entry name" value="F5_F8_type_C"/>
    <property type="match status" value="2"/>
</dbReference>
<dbReference type="Pfam" id="PF04450">
    <property type="entry name" value="BSP"/>
    <property type="match status" value="1"/>
</dbReference>
<sequence length="559" mass="63595">MKNNKENLFKLGLNFCLLSPLPLYASQCDDLWKDSLEPNNLEFSIDTNSLGGRLFVANLPNYRDFTLQHIVKLNQLLYLDVNEVPYVSNLKITIHPFSNPNCDGVAYKSGGINSTNIYINSCFLESLPSEKVEAEIKGILVHELVHAYQNSNFEQGSGTLEGVADVVRYLTEFKSLEEKRTLGGDHNSSYDLGAFWIDWLRHKLFANGDQRDFLYELNKYAGSPSGFNWQNDITDFFSNTVDELWREYQTCLHDNGNNCPTSIHYQAIGQCDGEPQRNKDLAVALEKNIKASDENKPYETAYNAFDNSNNTKWLSFADTGWISYQFDKPALVSRYTITSANDVAARDPKTWLLQGSINGHQWQTLDSQDNQFFTSRHQTRNFDFSPSIPFSYYRLNITENAGANIIQLAEVELLGNFPTIVNLTQQYPGRSSASASNAPKEDHSHAFDENRATKWLTFSSTGHITYYFPKPVTVHQYSLTSANDASDRDPQNWKLLGSNDGVTWQILNSQTQQSFTKRFQTKLYQLATPLSYQYIKLEISKNHGSEILQLAEFTLKGNI</sequence>
<organism evidence="2 3">
    <name type="scientific">Vibrio jasicida</name>
    <dbReference type="NCBI Taxonomy" id="766224"/>
    <lineage>
        <taxon>Bacteria</taxon>
        <taxon>Pseudomonadati</taxon>
        <taxon>Pseudomonadota</taxon>
        <taxon>Gammaproteobacteria</taxon>
        <taxon>Vibrionales</taxon>
        <taxon>Vibrionaceae</taxon>
        <taxon>Vibrio</taxon>
    </lineage>
</organism>
<name>A0AAU9QNF6_9VIBR</name>
<dbReference type="InterPro" id="IPR000421">
    <property type="entry name" value="FA58C"/>
</dbReference>
<reference evidence="2" key="1">
    <citation type="submission" date="2022-01" db="EMBL/GenBank/DDBJ databases">
        <authorList>
            <person name="Lagorce A."/>
        </authorList>
    </citation>
    <scope>NUCLEOTIDE SEQUENCE</scope>
    <source>
        <strain evidence="2">Th15_F1_A12</strain>
    </source>
</reference>
<dbReference type="InterPro" id="IPR008979">
    <property type="entry name" value="Galactose-bd-like_sf"/>
</dbReference>